<dbReference type="EMBL" id="LR796923">
    <property type="protein sequence ID" value="CAB4175535.1"/>
    <property type="molecule type" value="Genomic_DNA"/>
</dbReference>
<reference evidence="1" key="1">
    <citation type="submission" date="2020-05" db="EMBL/GenBank/DDBJ databases">
        <authorList>
            <person name="Chiriac C."/>
            <person name="Salcher M."/>
            <person name="Ghai R."/>
            <person name="Kavagutti S V."/>
        </authorList>
    </citation>
    <scope>NUCLEOTIDE SEQUENCE</scope>
</reference>
<organism evidence="1">
    <name type="scientific">uncultured Caudovirales phage</name>
    <dbReference type="NCBI Taxonomy" id="2100421"/>
    <lineage>
        <taxon>Viruses</taxon>
        <taxon>Duplodnaviria</taxon>
        <taxon>Heunggongvirae</taxon>
        <taxon>Uroviricota</taxon>
        <taxon>Caudoviricetes</taxon>
        <taxon>Peduoviridae</taxon>
        <taxon>Maltschvirus</taxon>
        <taxon>Maltschvirus maltsch</taxon>
    </lineage>
</organism>
<protein>
    <submittedName>
        <fullName evidence="1">Uncharacterized protein</fullName>
    </submittedName>
</protein>
<accession>A0A6J5Q2B9</accession>
<gene>
    <name evidence="1" type="ORF">UFOVP972_238</name>
</gene>
<sequence>MKNHVKKFGSFVNEHYHYPSTKKLRSQLVGGKGQKTQYDELGGGDQAELEGQFAELSGDPELAKAFVGKLSKYNSIEDIKAGLEQMLDVLRNPRTEDNEPDWDMRNY</sequence>
<proteinExistence type="predicted"/>
<name>A0A6J5Q2B9_9CAUD</name>
<evidence type="ECO:0000313" key="1">
    <source>
        <dbReference type="EMBL" id="CAB4175535.1"/>
    </source>
</evidence>